<dbReference type="InterPro" id="IPR037523">
    <property type="entry name" value="VOC_core"/>
</dbReference>
<sequence>MIDHTGVIVSDFAKSKAFYQTALAAIGYTLIHEFPAEVTGHTDVAGFGENGKPDFWISRGTPNQPPVHVAFRVDDRRRVDAFHAAALQAGGRDNGAPGIRAHFHPDYYGAFALDPDGHNVEAVCHRPMESAQP</sequence>
<dbReference type="RefSeq" id="WP_050467492.1">
    <property type="nucleotide sequence ID" value="NZ_JBIUZV010000004.1"/>
</dbReference>
<name>A0ABW8EWV7_9BURK</name>
<dbReference type="PROSITE" id="PS51819">
    <property type="entry name" value="VOC"/>
    <property type="match status" value="1"/>
</dbReference>
<comment type="caution">
    <text evidence="2">The sequence shown here is derived from an EMBL/GenBank/DDBJ whole genome shotgun (WGS) entry which is preliminary data.</text>
</comment>
<accession>A0ABW8EWV7</accession>
<dbReference type="CDD" id="cd07262">
    <property type="entry name" value="VOC_like"/>
    <property type="match status" value="1"/>
</dbReference>
<dbReference type="PANTHER" id="PTHR35006">
    <property type="entry name" value="GLYOXALASE FAMILY PROTEIN (AFU_ORTHOLOGUE AFUA_5G14830)"/>
    <property type="match status" value="1"/>
</dbReference>
<gene>
    <name evidence="2" type="ORF">ACIPEN_08925</name>
</gene>
<feature type="domain" description="VOC" evidence="1">
    <location>
        <begin position="1"/>
        <end position="125"/>
    </location>
</feature>
<reference evidence="2 3" key="1">
    <citation type="submission" date="2024-10" db="EMBL/GenBank/DDBJ databases">
        <title>The Natural Products Discovery Center: Release of the First 8490 Sequenced Strains for Exploring Actinobacteria Biosynthetic Diversity.</title>
        <authorList>
            <person name="Kalkreuter E."/>
            <person name="Kautsar S.A."/>
            <person name="Yang D."/>
            <person name="Bader C.D."/>
            <person name="Teijaro C.N."/>
            <person name="Fluegel L."/>
            <person name="Davis C.M."/>
            <person name="Simpson J.R."/>
            <person name="Lauterbach L."/>
            <person name="Steele A.D."/>
            <person name="Gui C."/>
            <person name="Meng S."/>
            <person name="Li G."/>
            <person name="Viehrig K."/>
            <person name="Ye F."/>
            <person name="Su P."/>
            <person name="Kiefer A.F."/>
            <person name="Nichols A."/>
            <person name="Cepeda A.J."/>
            <person name="Yan W."/>
            <person name="Fan B."/>
            <person name="Jiang Y."/>
            <person name="Adhikari A."/>
            <person name="Zheng C.-J."/>
            <person name="Schuster L."/>
            <person name="Cowan T.M."/>
            <person name="Smanski M.J."/>
            <person name="Chevrette M.G."/>
            <person name="De Carvalho L.P.S."/>
            <person name="Shen B."/>
        </authorList>
    </citation>
    <scope>NUCLEOTIDE SEQUENCE [LARGE SCALE GENOMIC DNA]</scope>
    <source>
        <strain evidence="2 3">NPDC087045</strain>
    </source>
</reference>
<evidence type="ECO:0000313" key="2">
    <source>
        <dbReference type="EMBL" id="MFJ3045940.1"/>
    </source>
</evidence>
<keyword evidence="3" id="KW-1185">Reference proteome</keyword>
<dbReference type="Proteomes" id="UP001617427">
    <property type="component" value="Unassembled WGS sequence"/>
</dbReference>
<dbReference type="InterPro" id="IPR004360">
    <property type="entry name" value="Glyas_Fos-R_dOase_dom"/>
</dbReference>
<dbReference type="SUPFAM" id="SSF54593">
    <property type="entry name" value="Glyoxalase/Bleomycin resistance protein/Dihydroxybiphenyl dioxygenase"/>
    <property type="match status" value="1"/>
</dbReference>
<protein>
    <submittedName>
        <fullName evidence="2">VOC family protein</fullName>
    </submittedName>
</protein>
<dbReference type="PANTHER" id="PTHR35006:SF2">
    <property type="entry name" value="GLYOXALASE FAMILY PROTEIN (AFU_ORTHOLOGUE AFUA_5G14830)"/>
    <property type="match status" value="1"/>
</dbReference>
<organism evidence="2 3">
    <name type="scientific">Herbaspirillum chlorophenolicum</name>
    <dbReference type="NCBI Taxonomy" id="211589"/>
    <lineage>
        <taxon>Bacteria</taxon>
        <taxon>Pseudomonadati</taxon>
        <taxon>Pseudomonadota</taxon>
        <taxon>Betaproteobacteria</taxon>
        <taxon>Burkholderiales</taxon>
        <taxon>Oxalobacteraceae</taxon>
        <taxon>Herbaspirillum</taxon>
    </lineage>
</organism>
<dbReference type="Gene3D" id="3.10.180.10">
    <property type="entry name" value="2,3-Dihydroxybiphenyl 1,2-Dioxygenase, domain 1"/>
    <property type="match status" value="1"/>
</dbReference>
<evidence type="ECO:0000313" key="3">
    <source>
        <dbReference type="Proteomes" id="UP001617427"/>
    </source>
</evidence>
<evidence type="ECO:0000259" key="1">
    <source>
        <dbReference type="PROSITE" id="PS51819"/>
    </source>
</evidence>
<dbReference type="EMBL" id="JBIUZV010000004">
    <property type="protein sequence ID" value="MFJ3045940.1"/>
    <property type="molecule type" value="Genomic_DNA"/>
</dbReference>
<proteinExistence type="predicted"/>
<dbReference type="InterPro" id="IPR029068">
    <property type="entry name" value="Glyas_Bleomycin-R_OHBP_Dase"/>
</dbReference>
<dbReference type="Pfam" id="PF00903">
    <property type="entry name" value="Glyoxalase"/>
    <property type="match status" value="1"/>
</dbReference>